<dbReference type="eggNOG" id="COG2068">
    <property type="taxonomic scope" value="Bacteria"/>
</dbReference>
<evidence type="ECO:0000259" key="1">
    <source>
        <dbReference type="Pfam" id="PF12804"/>
    </source>
</evidence>
<name>A1ZVU0_MICM2</name>
<dbReference type="SUPFAM" id="SSF53448">
    <property type="entry name" value="Nucleotide-diphospho-sugar transferases"/>
    <property type="match status" value="1"/>
</dbReference>
<dbReference type="PANTHER" id="PTHR43777">
    <property type="entry name" value="MOLYBDENUM COFACTOR CYTIDYLYLTRANSFERASE"/>
    <property type="match status" value="1"/>
</dbReference>
<feature type="domain" description="MobA-like NTP transferase" evidence="1">
    <location>
        <begin position="10"/>
        <end position="175"/>
    </location>
</feature>
<dbReference type="Pfam" id="PF12804">
    <property type="entry name" value="NTP_transf_3"/>
    <property type="match status" value="1"/>
</dbReference>
<sequence>MKTKPQLDIMILAAGKASRMGQAKQLLKLQGQSLLEICLAKATTLPTASVVVVLGAYLAQTQPLVSTFGKGVHAVVNKDWESGMGSSIATGMNKILEINPSAKATMVLLADQPLVSAEKLHEMLDLYQQKAPPIITSAYSGTFGVPAIFERAMFKHLLQLKGKTGAKKVMKQHLDQLTYFDLPMAAFDADTPKDFEQIKAMIMDNGG</sequence>
<dbReference type="RefSeq" id="WP_002702705.1">
    <property type="nucleotide sequence ID" value="NZ_AAWS01000047.1"/>
</dbReference>
<dbReference type="GO" id="GO:0016779">
    <property type="term" value="F:nucleotidyltransferase activity"/>
    <property type="evidence" value="ECO:0007669"/>
    <property type="project" value="UniProtKB-ARBA"/>
</dbReference>
<comment type="caution">
    <text evidence="2">The sequence shown here is derived from an EMBL/GenBank/DDBJ whole genome shotgun (WGS) entry which is preliminary data.</text>
</comment>
<organism evidence="2 3">
    <name type="scientific">Microscilla marina ATCC 23134</name>
    <dbReference type="NCBI Taxonomy" id="313606"/>
    <lineage>
        <taxon>Bacteria</taxon>
        <taxon>Pseudomonadati</taxon>
        <taxon>Bacteroidota</taxon>
        <taxon>Cytophagia</taxon>
        <taxon>Cytophagales</taxon>
        <taxon>Microscillaceae</taxon>
        <taxon>Microscilla</taxon>
    </lineage>
</organism>
<dbReference type="PANTHER" id="PTHR43777:SF1">
    <property type="entry name" value="MOLYBDENUM COFACTOR CYTIDYLYLTRANSFERASE"/>
    <property type="match status" value="1"/>
</dbReference>
<dbReference type="OrthoDB" id="9779263at2"/>
<dbReference type="EMBL" id="AAWS01000047">
    <property type="protein sequence ID" value="EAY25517.1"/>
    <property type="molecule type" value="Genomic_DNA"/>
</dbReference>
<dbReference type="Gene3D" id="3.90.550.10">
    <property type="entry name" value="Spore Coat Polysaccharide Biosynthesis Protein SpsA, Chain A"/>
    <property type="match status" value="1"/>
</dbReference>
<reference evidence="2 3" key="1">
    <citation type="submission" date="2007-01" db="EMBL/GenBank/DDBJ databases">
        <authorList>
            <person name="Haygood M."/>
            <person name="Podell S."/>
            <person name="Anderson C."/>
            <person name="Hopkinson B."/>
            <person name="Roe K."/>
            <person name="Barbeau K."/>
            <person name="Gaasterland T."/>
            <person name="Ferriera S."/>
            <person name="Johnson J."/>
            <person name="Kravitz S."/>
            <person name="Beeson K."/>
            <person name="Sutton G."/>
            <person name="Rogers Y.-H."/>
            <person name="Friedman R."/>
            <person name="Frazier M."/>
            <person name="Venter J.C."/>
        </authorList>
    </citation>
    <scope>NUCLEOTIDE SEQUENCE [LARGE SCALE GENOMIC DNA]</scope>
    <source>
        <strain evidence="2 3">ATCC 23134</strain>
    </source>
</reference>
<dbReference type="CDD" id="cd04182">
    <property type="entry name" value="GT_2_like_f"/>
    <property type="match status" value="1"/>
</dbReference>
<proteinExistence type="predicted"/>
<evidence type="ECO:0000313" key="3">
    <source>
        <dbReference type="Proteomes" id="UP000004095"/>
    </source>
</evidence>
<dbReference type="AlphaFoldDB" id="A1ZVU0"/>
<dbReference type="Proteomes" id="UP000004095">
    <property type="component" value="Unassembled WGS sequence"/>
</dbReference>
<accession>A1ZVU0</accession>
<dbReference type="InterPro" id="IPR025877">
    <property type="entry name" value="MobA-like_NTP_Trfase"/>
</dbReference>
<gene>
    <name evidence="2" type="ORF">M23134_06216</name>
</gene>
<keyword evidence="3" id="KW-1185">Reference proteome</keyword>
<protein>
    <submittedName>
        <fullName evidence="2">Purine catabolism protein PucB</fullName>
    </submittedName>
</protein>
<evidence type="ECO:0000313" key="2">
    <source>
        <dbReference type="EMBL" id="EAY25517.1"/>
    </source>
</evidence>
<dbReference type="InterPro" id="IPR029044">
    <property type="entry name" value="Nucleotide-diphossugar_trans"/>
</dbReference>